<name>A0A381ZKC5_9ZZZZ</name>
<reference evidence="1" key="1">
    <citation type="submission" date="2018-05" db="EMBL/GenBank/DDBJ databases">
        <authorList>
            <person name="Lanie J.A."/>
            <person name="Ng W.-L."/>
            <person name="Kazmierczak K.M."/>
            <person name="Andrzejewski T.M."/>
            <person name="Davidsen T.M."/>
            <person name="Wayne K.J."/>
            <person name="Tettelin H."/>
            <person name="Glass J.I."/>
            <person name="Rusch D."/>
            <person name="Podicherti R."/>
            <person name="Tsui H.-C.T."/>
            <person name="Winkler M.E."/>
        </authorList>
    </citation>
    <scope>NUCLEOTIDE SEQUENCE</scope>
</reference>
<dbReference type="AlphaFoldDB" id="A0A381ZKC5"/>
<evidence type="ECO:0008006" key="2">
    <source>
        <dbReference type="Google" id="ProtNLM"/>
    </source>
</evidence>
<gene>
    <name evidence="1" type="ORF">METZ01_LOCUS142067</name>
</gene>
<protein>
    <recommendedName>
        <fullName evidence="2">Replication protein</fullName>
    </recommendedName>
</protein>
<dbReference type="EMBL" id="UINC01021515">
    <property type="protein sequence ID" value="SVA89213.1"/>
    <property type="molecule type" value="Genomic_DNA"/>
</dbReference>
<proteinExistence type="predicted"/>
<evidence type="ECO:0000313" key="1">
    <source>
        <dbReference type="EMBL" id="SVA89213.1"/>
    </source>
</evidence>
<accession>A0A381ZKC5</accession>
<organism evidence="1">
    <name type="scientific">marine metagenome</name>
    <dbReference type="NCBI Taxonomy" id="408172"/>
    <lineage>
        <taxon>unclassified sequences</taxon>
        <taxon>metagenomes</taxon>
        <taxon>ecological metagenomes</taxon>
    </lineage>
</organism>
<sequence length="153" mass="18096">MRNKNRQAIIDSLLKTNWELAVTLTFHYNITEARANKTLRRWWNEIDRYFYGNAVKRQAKRTKRACLIEKGKSGTNYHYHIHAKRPEDRDISLKKYMQMLELRWKRLSSAGYVNEFEPNTNNIAWATYTTKEITATNTDALDLSASNFEFVAI</sequence>